<evidence type="ECO:0000256" key="1">
    <source>
        <dbReference type="SAM" id="Coils"/>
    </source>
</evidence>
<feature type="compositionally biased region" description="Pro residues" evidence="2">
    <location>
        <begin position="314"/>
        <end position="323"/>
    </location>
</feature>
<gene>
    <name evidence="3" type="ORF">LEMA_P109740.1</name>
</gene>
<name>E4ZZB4_LEPMJ</name>
<feature type="region of interest" description="Disordered" evidence="2">
    <location>
        <begin position="84"/>
        <end position="133"/>
    </location>
</feature>
<proteinExistence type="predicted"/>
<feature type="region of interest" description="Disordered" evidence="2">
    <location>
        <begin position="298"/>
        <end position="384"/>
    </location>
</feature>
<protein>
    <submittedName>
        <fullName evidence="3">Predicted protein</fullName>
    </submittedName>
</protein>
<dbReference type="Proteomes" id="UP000002668">
    <property type="component" value="Genome"/>
</dbReference>
<keyword evidence="4" id="KW-1185">Reference proteome</keyword>
<dbReference type="eggNOG" id="ENOG502RFQQ">
    <property type="taxonomic scope" value="Eukaryota"/>
</dbReference>
<evidence type="ECO:0000313" key="4">
    <source>
        <dbReference type="Proteomes" id="UP000002668"/>
    </source>
</evidence>
<feature type="compositionally biased region" description="Polar residues" evidence="2">
    <location>
        <begin position="298"/>
        <end position="309"/>
    </location>
</feature>
<dbReference type="PANTHER" id="PTHR24216:SF65">
    <property type="entry name" value="PAXILLIN-LIKE PROTEIN 1"/>
    <property type="match status" value="1"/>
</dbReference>
<feature type="compositionally biased region" description="Polar residues" evidence="2">
    <location>
        <begin position="84"/>
        <end position="111"/>
    </location>
</feature>
<feature type="region of interest" description="Disordered" evidence="2">
    <location>
        <begin position="700"/>
        <end position="778"/>
    </location>
</feature>
<keyword evidence="1" id="KW-0175">Coiled coil</keyword>
<feature type="compositionally biased region" description="Pro residues" evidence="2">
    <location>
        <begin position="841"/>
        <end position="867"/>
    </location>
</feature>
<feature type="coiled-coil region" evidence="1">
    <location>
        <begin position="399"/>
        <end position="454"/>
    </location>
</feature>
<dbReference type="PANTHER" id="PTHR24216">
    <property type="entry name" value="PAXILLIN-RELATED"/>
    <property type="match status" value="1"/>
</dbReference>
<feature type="region of interest" description="Disordered" evidence="2">
    <location>
        <begin position="235"/>
        <end position="273"/>
    </location>
</feature>
<dbReference type="HOGENOM" id="CLU_318862_0_0_1"/>
<dbReference type="EMBL" id="FP929129">
    <property type="protein sequence ID" value="CBX96709.1"/>
    <property type="molecule type" value="Genomic_DNA"/>
</dbReference>
<feature type="compositionally biased region" description="Basic and acidic residues" evidence="2">
    <location>
        <begin position="112"/>
        <end position="123"/>
    </location>
</feature>
<evidence type="ECO:0000256" key="2">
    <source>
        <dbReference type="SAM" id="MobiDB-lite"/>
    </source>
</evidence>
<feature type="compositionally biased region" description="Basic and acidic residues" evidence="2">
    <location>
        <begin position="704"/>
        <end position="714"/>
    </location>
</feature>
<dbReference type="VEuPathDB" id="FungiDB:LEMA_P109740.1"/>
<dbReference type="InParanoid" id="E4ZZB4"/>
<evidence type="ECO:0000313" key="3">
    <source>
        <dbReference type="EMBL" id="CBX96709.1"/>
    </source>
</evidence>
<feature type="region of interest" description="Disordered" evidence="2">
    <location>
        <begin position="834"/>
        <end position="912"/>
    </location>
</feature>
<accession>E4ZZB4</accession>
<sequence>MCPHTGLNTSDSIPSSSYFGPVFEPTFEPYLYADDFLQAQHLEQQVVHLRYLNAELEDEASIREEEIDALYAWIKRAKRLNGQNYRQDSIPQHPTSSQIPAPSSSMRSNPPTKRERNGGHNGDKVQVNRPHDQDPGFHQIQIKLALLGFQAQIDGLAAQIAALQERFVLLGGDFSEYDGEDDGGSGVGATEAGGCGLRAGVQLPGGVWSPADFSLRGGNGNGKDVGWHLVEKEKSRGVMGSGSQDELVGCNEDQGYRSGDGDAEDGPEEERVVEVDREYIYALERQIDRLEEKVQRLRNCSSSAQHGKTQSSPLQPPSIPPSPQAEHPSADPTPHFRGESSHSYFPTPLRTPYFPNFSHNNPTTHASSSHDTNPLHPQPLPHNSTESWIHRVTVLQIHNAFLEREVQDYKDMCESLMGDVRWQMGTQVELEELCEELEGERDKLLREVEGLKRGIRGGGGEAEGRCVGDGQGVEGTAEGVGSSAVDGNEQTSTSSCISHSLDSEECSTSNIPYTAFTYLQTQSYILFPTTPPRIFHFPCAPTLPLIHAALHHRARYVGKDNPFLTRACEILDRREAMGIRLPDRFDDDQVVVGLPGGMGGEWEGRMGGHGDVEIAAWVAGERDFGGMAQLIGAVVLGGEEDEYGDSFDGVGSELHAETGTIMRIFCGCLDCTGGAQGELYGQGLRGGGYKGPSSSFANSNNSLHFEHGSPDRACNEAISPSSSTNISIPPNSPHSAETARPSPPNSTQVPKHEDHTKQSTPKVPRAPTPTHEEDLWQYHPKGRGCEEWTTNLDRNRQQCTYCHLPFPTPDFRGRCSSVESTGHEDEAPIPMHTLPVEMLNPQPPFPPPNHPSPPSPPPAPANPPQTPPTNTTNTNALTHPPNPSRTSTSHAPAPSTSAGISGIVPGIQATPA</sequence>
<reference evidence="4" key="1">
    <citation type="journal article" date="2011" name="Nat. Commun.">
        <title>Effector diversification within compartments of the Leptosphaeria maculans genome affected by Repeat-Induced Point mutations.</title>
        <authorList>
            <person name="Rouxel T."/>
            <person name="Grandaubert J."/>
            <person name="Hane J.K."/>
            <person name="Hoede C."/>
            <person name="van de Wouw A.P."/>
            <person name="Couloux A."/>
            <person name="Dominguez V."/>
            <person name="Anthouard V."/>
            <person name="Bally P."/>
            <person name="Bourras S."/>
            <person name="Cozijnsen A.J."/>
            <person name="Ciuffetti L.M."/>
            <person name="Degrave A."/>
            <person name="Dilmaghani A."/>
            <person name="Duret L."/>
            <person name="Fudal I."/>
            <person name="Goodwin S.B."/>
            <person name="Gout L."/>
            <person name="Glaser N."/>
            <person name="Linglin J."/>
            <person name="Kema G.H.J."/>
            <person name="Lapalu N."/>
            <person name="Lawrence C.B."/>
            <person name="May K."/>
            <person name="Meyer M."/>
            <person name="Ollivier B."/>
            <person name="Poulain J."/>
            <person name="Schoch C.L."/>
            <person name="Simon A."/>
            <person name="Spatafora J.W."/>
            <person name="Stachowiak A."/>
            <person name="Turgeon B.G."/>
            <person name="Tyler B.M."/>
            <person name="Vincent D."/>
            <person name="Weissenbach J."/>
            <person name="Amselem J."/>
            <person name="Quesneville H."/>
            <person name="Oliver R.P."/>
            <person name="Wincker P."/>
            <person name="Balesdent M.-H."/>
            <person name="Howlett B.J."/>
        </authorList>
    </citation>
    <scope>NUCLEOTIDE SEQUENCE [LARGE SCALE GENOMIC DNA]</scope>
    <source>
        <strain evidence="4">JN3 / isolate v23.1.3 / race Av1-4-5-6-7-8</strain>
    </source>
</reference>
<feature type="compositionally biased region" description="Low complexity" evidence="2">
    <location>
        <begin position="718"/>
        <end position="735"/>
    </location>
</feature>
<organism evidence="4">
    <name type="scientific">Leptosphaeria maculans (strain JN3 / isolate v23.1.3 / race Av1-4-5-6-7-8)</name>
    <name type="common">Blackleg fungus</name>
    <name type="synonym">Phoma lingam</name>
    <dbReference type="NCBI Taxonomy" id="985895"/>
    <lineage>
        <taxon>Eukaryota</taxon>
        <taxon>Fungi</taxon>
        <taxon>Dikarya</taxon>
        <taxon>Ascomycota</taxon>
        <taxon>Pezizomycotina</taxon>
        <taxon>Dothideomycetes</taxon>
        <taxon>Pleosporomycetidae</taxon>
        <taxon>Pleosporales</taxon>
        <taxon>Pleosporineae</taxon>
        <taxon>Leptosphaeriaceae</taxon>
        <taxon>Plenodomus</taxon>
        <taxon>Plenodomus lingam/Leptosphaeria maculans species complex</taxon>
    </lineage>
</organism>
<dbReference type="OrthoDB" id="3785861at2759"/>
<feature type="compositionally biased region" description="Low complexity" evidence="2">
    <location>
        <begin position="868"/>
        <end position="898"/>
    </location>
</feature>
<dbReference type="AlphaFoldDB" id="E4ZZB4"/>
<feature type="compositionally biased region" description="Polar residues" evidence="2">
    <location>
        <begin position="357"/>
        <end position="372"/>
    </location>
</feature>